<dbReference type="VEuPathDB" id="FungiDB:CAGL0H03311g"/>
<comment type="caution">
    <text evidence="2">The sequence shown here is derived from an EMBL/GenBank/DDBJ whole genome shotgun (WGS) entry which is preliminary data.</text>
</comment>
<gene>
    <name evidence="2" type="ORF">AO440_002034</name>
</gene>
<dbReference type="VEuPathDB" id="FungiDB:B1J91_H03311g"/>
<evidence type="ECO:0008006" key="4">
    <source>
        <dbReference type="Google" id="ProtNLM"/>
    </source>
</evidence>
<dbReference type="AlphaFoldDB" id="A0A0W0CUQ9"/>
<organism evidence="2 3">
    <name type="scientific">Candida glabrata</name>
    <name type="common">Yeast</name>
    <name type="synonym">Torulopsis glabrata</name>
    <dbReference type="NCBI Taxonomy" id="5478"/>
    <lineage>
        <taxon>Eukaryota</taxon>
        <taxon>Fungi</taxon>
        <taxon>Dikarya</taxon>
        <taxon>Ascomycota</taxon>
        <taxon>Saccharomycotina</taxon>
        <taxon>Saccharomycetes</taxon>
        <taxon>Saccharomycetales</taxon>
        <taxon>Saccharomycetaceae</taxon>
        <taxon>Nakaseomyces</taxon>
    </lineage>
</organism>
<dbReference type="Proteomes" id="UP000054886">
    <property type="component" value="Unassembled WGS sequence"/>
</dbReference>
<evidence type="ECO:0000313" key="3">
    <source>
        <dbReference type="Proteomes" id="UP000054886"/>
    </source>
</evidence>
<name>A0A0W0CUQ9_CANGB</name>
<feature type="transmembrane region" description="Helical" evidence="1">
    <location>
        <begin position="213"/>
        <end position="235"/>
    </location>
</feature>
<sequence>MPSVIGIIRFQIDKGGKKQKVGLVGRSSKSRLVKFNGNNIPKICIDDPLISSRHALISAKLQTRKTNITQLDIIIKTISHSAILVDTIRHRIVPKLVIRDGETFGLIPGPASNNQIEPKYMVQIHIILVDNEYGIYELQLFDVSSGIFSPIQLGIAAIKGLEHHYDSSPNAYLYQKQTARLANKKMTKHVQKRIIKLLHQKNRNLLNKQMKHMFVGTLVGTILGSCGVLGLIAYFGDEIESFL</sequence>
<proteinExistence type="predicted"/>
<keyword evidence="1" id="KW-0472">Membrane</keyword>
<dbReference type="VEuPathDB" id="FungiDB:GVI51_H03091"/>
<accession>A0A0W0CUQ9</accession>
<keyword evidence="1" id="KW-1133">Transmembrane helix</keyword>
<evidence type="ECO:0000313" key="2">
    <source>
        <dbReference type="EMBL" id="KTB03332.1"/>
    </source>
</evidence>
<dbReference type="VEuPathDB" id="FungiDB:GWK60_H03113"/>
<dbReference type="EMBL" id="LLZZ01000120">
    <property type="protein sequence ID" value="KTB03332.1"/>
    <property type="molecule type" value="Genomic_DNA"/>
</dbReference>
<keyword evidence="1" id="KW-0812">Transmembrane</keyword>
<evidence type="ECO:0000256" key="1">
    <source>
        <dbReference type="SAM" id="Phobius"/>
    </source>
</evidence>
<protein>
    <recommendedName>
        <fullName evidence="4">FHA domain-containing protein</fullName>
    </recommendedName>
</protein>
<reference evidence="2 3" key="1">
    <citation type="submission" date="2015-10" db="EMBL/GenBank/DDBJ databases">
        <title>Draft genomes sequences of Candida glabrata isolates 1A, 1B, 2A, 2B, 3A and 3B.</title>
        <authorList>
            <person name="Haavelsrud O.E."/>
            <person name="Gaustad P."/>
        </authorList>
    </citation>
    <scope>NUCLEOTIDE SEQUENCE [LARGE SCALE GENOMIC DNA]</scope>
    <source>
        <strain evidence="2">910700640</strain>
    </source>
</reference>